<dbReference type="RefSeq" id="WP_213099852.1">
    <property type="nucleotide sequence ID" value="NZ_JAGYPH010000004.1"/>
</dbReference>
<gene>
    <name evidence="1" type="ORF">KHA91_17330</name>
</gene>
<reference evidence="1 2" key="1">
    <citation type="submission" date="2021-05" db="EMBL/GenBank/DDBJ databases">
        <title>Novel Bacillus species.</title>
        <authorList>
            <person name="Liu G."/>
        </authorList>
    </citation>
    <scope>NUCLEOTIDE SEQUENCE [LARGE SCALE GENOMIC DNA]</scope>
    <source>
        <strain evidence="1 2">FJAT-49682</strain>
    </source>
</reference>
<dbReference type="EMBL" id="JAGYPN010000004">
    <property type="protein sequence ID" value="MBS4224473.1"/>
    <property type="molecule type" value="Genomic_DNA"/>
</dbReference>
<sequence length="54" mass="6202">MKKRKNPVVNEEKMLIQANLNNVVPGDSVDEERAVERGNEMLAHDEIEQQNNNL</sequence>
<comment type="caution">
    <text evidence="1">The sequence shown here is derived from an EMBL/GenBank/DDBJ whole genome shotgun (WGS) entry which is preliminary data.</text>
</comment>
<name>A0A942Z4C0_9BACI</name>
<dbReference type="Proteomes" id="UP000676456">
    <property type="component" value="Unassembled WGS sequence"/>
</dbReference>
<evidence type="ECO:0000313" key="2">
    <source>
        <dbReference type="Proteomes" id="UP000676456"/>
    </source>
</evidence>
<evidence type="ECO:0000313" key="1">
    <source>
        <dbReference type="EMBL" id="MBS4224473.1"/>
    </source>
</evidence>
<dbReference type="AlphaFoldDB" id="A0A942Z4C0"/>
<organism evidence="1 2">
    <name type="scientific">Lederbergia citrea</name>
    <dbReference type="NCBI Taxonomy" id="2833581"/>
    <lineage>
        <taxon>Bacteria</taxon>
        <taxon>Bacillati</taxon>
        <taxon>Bacillota</taxon>
        <taxon>Bacilli</taxon>
        <taxon>Bacillales</taxon>
        <taxon>Bacillaceae</taxon>
        <taxon>Lederbergia</taxon>
    </lineage>
</organism>
<accession>A0A942Z4C0</accession>
<protein>
    <submittedName>
        <fullName evidence="1">Uncharacterized protein</fullName>
    </submittedName>
</protein>
<proteinExistence type="predicted"/>
<keyword evidence="2" id="KW-1185">Reference proteome</keyword>